<protein>
    <recommendedName>
        <fullName evidence="3">Capsular biosynthesis protein</fullName>
    </recommendedName>
</protein>
<dbReference type="AlphaFoldDB" id="A0A833P926"/>
<dbReference type="Proteomes" id="UP000490535">
    <property type="component" value="Unassembled WGS sequence"/>
</dbReference>
<organism evidence="1 2">
    <name type="scientific">Acinetobacter bereziniae</name>
    <name type="common">Acinetobacter genomosp. 10</name>
    <dbReference type="NCBI Taxonomy" id="106648"/>
    <lineage>
        <taxon>Bacteria</taxon>
        <taxon>Pseudomonadati</taxon>
        <taxon>Pseudomonadota</taxon>
        <taxon>Gammaproteobacteria</taxon>
        <taxon>Moraxellales</taxon>
        <taxon>Moraxellaceae</taxon>
        <taxon>Acinetobacter</taxon>
    </lineage>
</organism>
<name>A0A833P926_ACIBZ</name>
<comment type="caution">
    <text evidence="1">The sequence shown here is derived from an EMBL/GenBank/DDBJ whole genome shotgun (WGS) entry which is preliminary data.</text>
</comment>
<evidence type="ECO:0000313" key="2">
    <source>
        <dbReference type="Proteomes" id="UP000490535"/>
    </source>
</evidence>
<evidence type="ECO:0000313" key="1">
    <source>
        <dbReference type="EMBL" id="KAF1015359.1"/>
    </source>
</evidence>
<evidence type="ECO:0008006" key="3">
    <source>
        <dbReference type="Google" id="ProtNLM"/>
    </source>
</evidence>
<dbReference type="GO" id="GO:0016757">
    <property type="term" value="F:glycosyltransferase activity"/>
    <property type="evidence" value="ECO:0007669"/>
    <property type="project" value="InterPro"/>
</dbReference>
<proteinExistence type="predicted"/>
<accession>A0A833P926</accession>
<gene>
    <name evidence="1" type="ORF">GAK29_04598</name>
</gene>
<dbReference type="Gene3D" id="3.90.550.20">
    <property type="match status" value="1"/>
</dbReference>
<sequence>MSNILNIFNSEADFKRNIDRLSKFPLRIFYFTFIPKAYRKKLTIRANILQKKHVGMCWNIFLDDYFSNQLEHFQLKGKKKFNDQKIIWQYWGQGIQSDLPHIVKLCFSSVDQFKADYQVIRLDESNIKDYLDLPDFVWDKRNNSKFKHAFFADLIRLALLNVYGGVWLDATILLTAPIESEISQADYFMFQRHCDTLEKQLWYERNYDYFDWSDEQNVNVLNSFIVGKKGNEVLQICLDVLLNFWRTQENIPHYFFFQIMYDVLIKGRLKSKQCEIIDDTLPHLLQFKLNDPFDLVEYNNILQRINIHKMTYVDKIVENSYYAFLTKQFLSNKNN</sequence>
<dbReference type="Pfam" id="PF05704">
    <property type="entry name" value="Caps_synth"/>
    <property type="match status" value="1"/>
</dbReference>
<reference evidence="2" key="1">
    <citation type="journal article" date="2020" name="MBio">
        <title>Horizontal gene transfer to a defensive symbiont with a reduced genome amongst a multipartite beetle microbiome.</title>
        <authorList>
            <person name="Waterworth S.C."/>
            <person name="Florez L.V."/>
            <person name="Rees E.R."/>
            <person name="Hertweck C."/>
            <person name="Kaltenpoth M."/>
            <person name="Kwan J.C."/>
        </authorList>
    </citation>
    <scope>NUCLEOTIDE SEQUENCE [LARGE SCALE GENOMIC DNA]</scope>
</reference>
<dbReference type="InterPro" id="IPR008441">
    <property type="entry name" value="AfumC-like_glycosyl_Trfase"/>
</dbReference>
<dbReference type="EMBL" id="WNDP01000219">
    <property type="protein sequence ID" value="KAF1015359.1"/>
    <property type="molecule type" value="Genomic_DNA"/>
</dbReference>
<dbReference type="InterPro" id="IPR029044">
    <property type="entry name" value="Nucleotide-diphossugar_trans"/>
</dbReference>
<dbReference type="SUPFAM" id="SSF53448">
    <property type="entry name" value="Nucleotide-diphospho-sugar transferases"/>
    <property type="match status" value="1"/>
</dbReference>